<proteinExistence type="predicted"/>
<sequence length="45" mass="5290">MRLVIPDPCVGRFQGAWIRLRNRCAAGEKQNLVQFQKNFEWRLSG</sequence>
<organism evidence="1 2">
    <name type="scientific">Methylorubrum populi</name>
    <dbReference type="NCBI Taxonomy" id="223967"/>
    <lineage>
        <taxon>Bacteria</taxon>
        <taxon>Pseudomonadati</taxon>
        <taxon>Pseudomonadota</taxon>
        <taxon>Alphaproteobacteria</taxon>
        <taxon>Hyphomicrobiales</taxon>
        <taxon>Methylobacteriaceae</taxon>
        <taxon>Methylorubrum</taxon>
    </lineage>
</organism>
<dbReference type="Proteomes" id="UP000469949">
    <property type="component" value="Unassembled WGS sequence"/>
</dbReference>
<name>A0A833MW88_9HYPH</name>
<protein>
    <submittedName>
        <fullName evidence="1">Uncharacterized protein</fullName>
    </submittedName>
</protein>
<evidence type="ECO:0000313" key="2">
    <source>
        <dbReference type="Proteomes" id="UP000469949"/>
    </source>
</evidence>
<comment type="caution">
    <text evidence="1">The sequence shown here is derived from an EMBL/GenBank/DDBJ whole genome shotgun (WGS) entry which is preliminary data.</text>
</comment>
<reference evidence="1 2" key="1">
    <citation type="submission" date="2019-10" db="EMBL/GenBank/DDBJ databases">
        <title>Draft Genome Sequence of the Caffeine Degrading Methylotroph Methylorubrum populi PINKEL.</title>
        <authorList>
            <person name="Dawson S.C."/>
            <person name="Zhang X."/>
            <person name="Wright M.E."/>
            <person name="Sharma G."/>
            <person name="Langner J.T."/>
            <person name="Ditty J.L."/>
            <person name="Subuyuj G.A."/>
        </authorList>
    </citation>
    <scope>NUCLEOTIDE SEQUENCE [LARGE SCALE GENOMIC DNA]</scope>
    <source>
        <strain evidence="1 2">Pinkel</strain>
    </source>
</reference>
<dbReference type="EMBL" id="WEKV01000020">
    <property type="protein sequence ID" value="KAB7781991.1"/>
    <property type="molecule type" value="Genomic_DNA"/>
</dbReference>
<accession>A0A833MW88</accession>
<evidence type="ECO:0000313" key="1">
    <source>
        <dbReference type="EMBL" id="KAB7781991.1"/>
    </source>
</evidence>
<gene>
    <name evidence="1" type="ORF">F8B43_4746</name>
</gene>
<dbReference type="AlphaFoldDB" id="A0A833MW88"/>